<dbReference type="PANTHER" id="PTHR43706:SF47">
    <property type="entry name" value="EXTERNAL NADH-UBIQUINONE OXIDOREDUCTASE 1, MITOCHONDRIAL-RELATED"/>
    <property type="match status" value="1"/>
</dbReference>
<protein>
    <recommendedName>
        <fullName evidence="2">NADH:ubiquinone reductase (non-electrogenic)</fullName>
        <ecNumber evidence="2">1.6.5.9</ecNumber>
    </recommendedName>
</protein>
<dbReference type="GO" id="GO:0050136">
    <property type="term" value="F:NADH dehydrogenase (quinone) (non-electrogenic) activity"/>
    <property type="evidence" value="ECO:0007669"/>
    <property type="project" value="UniProtKB-EC"/>
</dbReference>
<dbReference type="EMBL" id="JAHESF010000003">
    <property type="protein sequence ID" value="MBT1695981.1"/>
    <property type="molecule type" value="Genomic_DNA"/>
</dbReference>
<dbReference type="InterPro" id="IPR036188">
    <property type="entry name" value="FAD/NAD-bd_sf"/>
</dbReference>
<dbReference type="Gene3D" id="3.50.50.100">
    <property type="match status" value="1"/>
</dbReference>
<dbReference type="SUPFAM" id="SSF51905">
    <property type="entry name" value="FAD/NAD(P)-binding domain"/>
    <property type="match status" value="1"/>
</dbReference>
<gene>
    <name evidence="10" type="ORF">KK083_03775</name>
</gene>
<feature type="transmembrane region" description="Helical" evidence="8">
    <location>
        <begin position="374"/>
        <end position="396"/>
    </location>
</feature>
<keyword evidence="11" id="KW-1185">Reference proteome</keyword>
<reference evidence="10 11" key="1">
    <citation type="submission" date="2021-05" db="EMBL/GenBank/DDBJ databases">
        <title>A Polyphasic approach of four new species of the genus Ohtaekwangia: Ohtaekwangia histidinii sp. nov., Ohtaekwangia cretensis sp. nov., Ohtaekwangia indiensis sp. nov., Ohtaekwangia reichenbachii sp. nov. from diverse environment.</title>
        <authorList>
            <person name="Octaviana S."/>
        </authorList>
    </citation>
    <scope>NUCLEOTIDE SEQUENCE [LARGE SCALE GENOMIC DNA]</scope>
    <source>
        <strain evidence="10 11">PWU4</strain>
    </source>
</reference>
<dbReference type="EC" id="1.6.5.9" evidence="2"/>
<dbReference type="Proteomes" id="UP001319200">
    <property type="component" value="Unassembled WGS sequence"/>
</dbReference>
<evidence type="ECO:0000256" key="2">
    <source>
        <dbReference type="ARBA" id="ARBA00012637"/>
    </source>
</evidence>
<keyword evidence="3" id="KW-0285">Flavoprotein</keyword>
<dbReference type="Pfam" id="PF07992">
    <property type="entry name" value="Pyr_redox_2"/>
    <property type="match status" value="1"/>
</dbReference>
<dbReference type="PRINTS" id="PR00368">
    <property type="entry name" value="FADPNR"/>
</dbReference>
<evidence type="ECO:0000256" key="1">
    <source>
        <dbReference type="ARBA" id="ARBA00005272"/>
    </source>
</evidence>
<sequence>MNTPEENRKHVVVIGGGFAGLNFIRHLAKSKRYRITLVDMNNYNYFTPLLYQVATSFLEPSSISYPFRKLFTGKGVQFRLASVSKVDTQQNKLFLSDGEQLQYDLLVFAAGTETNFFGNESIKQNAVFLKSIDDALFMRNELIRLFEKAAIEKDPLEREKLLTIVIAGGGPTGVEVAGMLGEMKKYLIGKEYPELKNSPINIHVIEGASTVLTAMSNKTHQRAAEALKQLGVQVKLNTLVTSFKDEQVHLSDGAVIHAKTLLWTAGVVARTFDGIAATSLGKGRRMITDAYNRVQGYDNVFAIGDISIQFTDQDYPNGHPQLAQPAIQQGKTLALNLLRMAKGQQPKPFKYFDRGDMAIIGRKFAVADLFKHKLHLGGLLGLVSWLFIHVISLVNYNNKIKTLYNWGVAYITSDQALRMIFQTAQPGKKQNSSRF</sequence>
<keyword evidence="5" id="KW-0560">Oxidoreductase</keyword>
<comment type="catalytic activity">
    <reaction evidence="7">
        <text>a quinone + NADH + H(+) = a quinol + NAD(+)</text>
        <dbReference type="Rhea" id="RHEA:46160"/>
        <dbReference type="ChEBI" id="CHEBI:15378"/>
        <dbReference type="ChEBI" id="CHEBI:24646"/>
        <dbReference type="ChEBI" id="CHEBI:57540"/>
        <dbReference type="ChEBI" id="CHEBI:57945"/>
        <dbReference type="ChEBI" id="CHEBI:132124"/>
        <dbReference type="EC" id="1.6.5.9"/>
    </reaction>
</comment>
<keyword evidence="8" id="KW-0812">Transmembrane</keyword>
<name>A0AAP2DGW3_9BACT</name>
<evidence type="ECO:0000256" key="4">
    <source>
        <dbReference type="ARBA" id="ARBA00022827"/>
    </source>
</evidence>
<organism evidence="10 11">
    <name type="scientific">Chryseosolibacter histidini</name>
    <dbReference type="NCBI Taxonomy" id="2782349"/>
    <lineage>
        <taxon>Bacteria</taxon>
        <taxon>Pseudomonadati</taxon>
        <taxon>Bacteroidota</taxon>
        <taxon>Cytophagia</taxon>
        <taxon>Cytophagales</taxon>
        <taxon>Chryseotaleaceae</taxon>
        <taxon>Chryseosolibacter</taxon>
    </lineage>
</organism>
<comment type="similarity">
    <text evidence="1">Belongs to the NADH dehydrogenase family.</text>
</comment>
<evidence type="ECO:0000313" key="11">
    <source>
        <dbReference type="Proteomes" id="UP001319200"/>
    </source>
</evidence>
<evidence type="ECO:0000256" key="5">
    <source>
        <dbReference type="ARBA" id="ARBA00023002"/>
    </source>
</evidence>
<accession>A0AAP2DGW3</accession>
<dbReference type="AlphaFoldDB" id="A0AAP2DGW3"/>
<keyword evidence="6" id="KW-0520">NAD</keyword>
<dbReference type="RefSeq" id="WP_254160839.1">
    <property type="nucleotide sequence ID" value="NZ_JAHESF010000003.1"/>
</dbReference>
<evidence type="ECO:0000313" key="10">
    <source>
        <dbReference type="EMBL" id="MBT1695981.1"/>
    </source>
</evidence>
<evidence type="ECO:0000259" key="9">
    <source>
        <dbReference type="Pfam" id="PF07992"/>
    </source>
</evidence>
<feature type="domain" description="FAD/NAD(P)-binding" evidence="9">
    <location>
        <begin position="10"/>
        <end position="330"/>
    </location>
</feature>
<keyword evidence="8" id="KW-1133">Transmembrane helix</keyword>
<evidence type="ECO:0000256" key="7">
    <source>
        <dbReference type="ARBA" id="ARBA00047599"/>
    </source>
</evidence>
<dbReference type="PANTHER" id="PTHR43706">
    <property type="entry name" value="NADH DEHYDROGENASE"/>
    <property type="match status" value="1"/>
</dbReference>
<evidence type="ECO:0000256" key="8">
    <source>
        <dbReference type="SAM" id="Phobius"/>
    </source>
</evidence>
<keyword evidence="4" id="KW-0274">FAD</keyword>
<dbReference type="InterPro" id="IPR045024">
    <property type="entry name" value="NDH-2"/>
</dbReference>
<comment type="caution">
    <text evidence="10">The sequence shown here is derived from an EMBL/GenBank/DDBJ whole genome shotgun (WGS) entry which is preliminary data.</text>
</comment>
<dbReference type="InterPro" id="IPR023753">
    <property type="entry name" value="FAD/NAD-binding_dom"/>
</dbReference>
<dbReference type="PRINTS" id="PR00411">
    <property type="entry name" value="PNDRDTASEI"/>
</dbReference>
<keyword evidence="8" id="KW-0472">Membrane</keyword>
<evidence type="ECO:0000256" key="3">
    <source>
        <dbReference type="ARBA" id="ARBA00022630"/>
    </source>
</evidence>
<proteinExistence type="inferred from homology"/>
<evidence type="ECO:0000256" key="6">
    <source>
        <dbReference type="ARBA" id="ARBA00023027"/>
    </source>
</evidence>